<comment type="caution">
    <text evidence="1">The sequence shown here is derived from an EMBL/GenBank/DDBJ whole genome shotgun (WGS) entry which is preliminary data.</text>
</comment>
<organism evidence="1">
    <name type="scientific">bioreactor metagenome</name>
    <dbReference type="NCBI Taxonomy" id="1076179"/>
    <lineage>
        <taxon>unclassified sequences</taxon>
        <taxon>metagenomes</taxon>
        <taxon>ecological metagenomes</taxon>
    </lineage>
</organism>
<protein>
    <submittedName>
        <fullName evidence="1">Uncharacterized protein</fullName>
    </submittedName>
</protein>
<accession>A0A645G265</accession>
<gene>
    <name evidence="1" type="ORF">SDC9_168326</name>
</gene>
<reference evidence="1" key="1">
    <citation type="submission" date="2019-08" db="EMBL/GenBank/DDBJ databases">
        <authorList>
            <person name="Kucharzyk K."/>
            <person name="Murdoch R.W."/>
            <person name="Higgins S."/>
            <person name="Loffler F."/>
        </authorList>
    </citation>
    <scope>NUCLEOTIDE SEQUENCE</scope>
</reference>
<dbReference type="AlphaFoldDB" id="A0A645G265"/>
<evidence type="ECO:0000313" key="1">
    <source>
        <dbReference type="EMBL" id="MPN20947.1"/>
    </source>
</evidence>
<name>A0A645G265_9ZZZZ</name>
<proteinExistence type="predicted"/>
<sequence length="241" mass="24801">MAVVLAQVGPFEDLAALAIDDLALLVHHVVVFQHGLSGLEVPRLHGGLGVFDGLGEHFALNGRVLVQIHPLHDTGNPVAAEQAHQIVLQGDIEPGFPGVALTARAAAELVVNPAGVVALGADDEQAACFPDLFRHVGNLRLVAGKGLGIPLPGVQNLLAVGFGIAGGLANQLVGHTGFTQIRLRHILGVAAQHDIRAAASHVGGHGDGAQLARLRDDLRFLLVVLGVEDAVGNALVAQKSA</sequence>
<dbReference type="EMBL" id="VSSQ01068810">
    <property type="protein sequence ID" value="MPN20947.1"/>
    <property type="molecule type" value="Genomic_DNA"/>
</dbReference>